<dbReference type="SMART" id="SM00934">
    <property type="entry name" value="OMPdecase"/>
    <property type="match status" value="1"/>
</dbReference>
<comment type="caution">
    <text evidence="18">The sequence shown here is derived from an EMBL/GenBank/DDBJ whole genome shotgun (WGS) entry which is preliminary data.</text>
</comment>
<evidence type="ECO:0000256" key="3">
    <source>
        <dbReference type="ARBA" id="ARBA00005790"/>
    </source>
</evidence>
<dbReference type="GO" id="GO:0004385">
    <property type="term" value="F:GMP kinase activity"/>
    <property type="evidence" value="ECO:0007669"/>
    <property type="project" value="UniProtKB-UniRule"/>
</dbReference>
<dbReference type="InterPro" id="IPR020590">
    <property type="entry name" value="Guanylate_kinase_CS"/>
</dbReference>
<keyword evidence="19" id="KW-1185">Reference proteome</keyword>
<evidence type="ECO:0000256" key="9">
    <source>
        <dbReference type="ARBA" id="ARBA00022840"/>
    </source>
</evidence>
<dbReference type="Proteomes" id="UP000441772">
    <property type="component" value="Unassembled WGS sequence"/>
</dbReference>
<dbReference type="PANTHER" id="PTHR23117:SF13">
    <property type="entry name" value="GUANYLATE KINASE"/>
    <property type="match status" value="1"/>
</dbReference>
<dbReference type="CDD" id="cd00071">
    <property type="entry name" value="GMPK"/>
    <property type="match status" value="1"/>
</dbReference>
<feature type="compositionally biased region" description="Low complexity" evidence="16">
    <location>
        <begin position="335"/>
        <end position="349"/>
    </location>
</feature>
<evidence type="ECO:0000256" key="16">
    <source>
        <dbReference type="SAM" id="MobiDB-lite"/>
    </source>
</evidence>
<comment type="catalytic activity">
    <reaction evidence="13 15">
        <text>GMP + ATP = GDP + ADP</text>
        <dbReference type="Rhea" id="RHEA:20780"/>
        <dbReference type="ChEBI" id="CHEBI:30616"/>
        <dbReference type="ChEBI" id="CHEBI:58115"/>
        <dbReference type="ChEBI" id="CHEBI:58189"/>
        <dbReference type="ChEBI" id="CHEBI:456216"/>
        <dbReference type="EC" id="2.7.4.8"/>
    </reaction>
</comment>
<name>A0A6I1GK90_9BIFI</name>
<dbReference type="InterPro" id="IPR001754">
    <property type="entry name" value="OMPdeCOase_dom"/>
</dbReference>
<dbReference type="Gene3D" id="3.30.63.10">
    <property type="entry name" value="Guanylate Kinase phosphate binding domain"/>
    <property type="match status" value="1"/>
</dbReference>
<dbReference type="GO" id="GO:0006207">
    <property type="term" value="P:'de novo' pyrimidine nucleobase biosynthetic process"/>
    <property type="evidence" value="ECO:0007669"/>
    <property type="project" value="InterPro"/>
</dbReference>
<dbReference type="InterPro" id="IPR027417">
    <property type="entry name" value="P-loop_NTPase"/>
</dbReference>
<dbReference type="InterPro" id="IPR011995">
    <property type="entry name" value="OMPdecase_type-2"/>
</dbReference>
<protein>
    <recommendedName>
        <fullName evidence="4 15">Guanylate kinase</fullName>
        <ecNumber evidence="15">2.7.4.8</ecNumber>
    </recommendedName>
    <alternativeName>
        <fullName evidence="12 15">GMP kinase</fullName>
    </alternativeName>
</protein>
<evidence type="ECO:0000256" key="8">
    <source>
        <dbReference type="ARBA" id="ARBA00022793"/>
    </source>
</evidence>
<keyword evidence="15" id="KW-0963">Cytoplasm</keyword>
<evidence type="ECO:0000256" key="13">
    <source>
        <dbReference type="ARBA" id="ARBA00048594"/>
    </source>
</evidence>
<sequence>MTHPSSDQELQALRSDFGLRLSSSMQKYGPLCVGIDPHRKILTDWGYNVDAEGAELFSMRMLQAMSDRAAAVKFQAPMFERYGSKGFAALERVLYAARQMGIITIVDCLHGGLSTTISAIADAYFKPGAPMLADAITLLPYYGARSLQGLTNEALNNGRGVFIASLTSNSEGASMQTAIRQTGDFKGKTVAYGIASTAQKFNDGVSGMGSVGLIIGATIGQWIADSGVDPAKFTGPILSPGYGWQGAEAKDLKTVFKGTKGNVLVTVSRFIAAHGPDISALSQATEAIAIDVRQALYEAMKEGEDKEKDGMGTIRKSGTTAASHDHDNKTGVQVSESGAAGAEETAAPADKTPKKRLVVLTGPAGVGKGTVENALRKKHPGVWVSVSATTRKPRPGEVNGVNYWFLDDQQFSAKEKDGEFLETAVVHGLARYGTLIKPVQEHLAEGIPTVLEIDLQGARRVKQRAAELGLEVVYVFIAPPSFDELVRRLKGRGTESAEEVAKRLETAKVELAAENEFDVTIVNDDVNRASEELWGIIAKEYGITE</sequence>
<reference evidence="18 19" key="1">
    <citation type="submission" date="2019-09" db="EMBL/GenBank/DDBJ databases">
        <title>Characterization of the phylogenetic diversity of two novel species belonging to the genus Bifidobacterium: Bifidobacterium cebidarum sp. nov. and Bifidobacterium leontopitheci sp. nov.</title>
        <authorList>
            <person name="Lugli G.A."/>
            <person name="Duranti S."/>
            <person name="Milani C."/>
            <person name="Turroni F."/>
            <person name="Ventura M."/>
        </authorList>
    </citation>
    <scope>NUCLEOTIDE SEQUENCE [LARGE SCALE GENOMIC DNA]</scope>
    <source>
        <strain evidence="18 19">LMG 31471</strain>
    </source>
</reference>
<evidence type="ECO:0000256" key="10">
    <source>
        <dbReference type="ARBA" id="ARBA00022975"/>
    </source>
</evidence>
<dbReference type="UniPathway" id="UPA00070">
    <property type="reaction ID" value="UER00120"/>
</dbReference>
<proteinExistence type="inferred from homology"/>
<dbReference type="SUPFAM" id="SSF52540">
    <property type="entry name" value="P-loop containing nucleoside triphosphate hydrolases"/>
    <property type="match status" value="1"/>
</dbReference>
<keyword evidence="11" id="KW-0456">Lyase</keyword>
<comment type="subcellular location">
    <subcellularLocation>
        <location evidence="15">Cytoplasm</location>
    </subcellularLocation>
</comment>
<dbReference type="InterPro" id="IPR008144">
    <property type="entry name" value="Guanylate_kin-like_dom"/>
</dbReference>
<dbReference type="EC" id="2.7.4.8" evidence="15"/>
<gene>
    <name evidence="15" type="primary">gmk</name>
    <name evidence="18" type="ORF">F7D09_0338</name>
</gene>
<evidence type="ECO:0000256" key="11">
    <source>
        <dbReference type="ARBA" id="ARBA00023239"/>
    </source>
</evidence>
<dbReference type="InterPro" id="IPR008145">
    <property type="entry name" value="GK/Ca_channel_bsu"/>
</dbReference>
<dbReference type="EMBL" id="WBVT01000003">
    <property type="protein sequence ID" value="KAB7791172.1"/>
    <property type="molecule type" value="Genomic_DNA"/>
</dbReference>
<keyword evidence="10" id="KW-0665">Pyrimidine biosynthesis</keyword>
<feature type="domain" description="Guanylate kinase-like" evidence="17">
    <location>
        <begin position="355"/>
        <end position="538"/>
    </location>
</feature>
<evidence type="ECO:0000256" key="4">
    <source>
        <dbReference type="ARBA" id="ARBA00016296"/>
    </source>
</evidence>
<organism evidence="18 19">
    <name type="scientific">Bifidobacterium leontopitheci</name>
    <dbReference type="NCBI Taxonomy" id="2650774"/>
    <lineage>
        <taxon>Bacteria</taxon>
        <taxon>Bacillati</taxon>
        <taxon>Actinomycetota</taxon>
        <taxon>Actinomycetes</taxon>
        <taxon>Bifidobacteriales</taxon>
        <taxon>Bifidobacteriaceae</taxon>
        <taxon>Bifidobacterium</taxon>
    </lineage>
</organism>
<dbReference type="PROSITE" id="PS00856">
    <property type="entry name" value="GUANYLATE_KINASE_1"/>
    <property type="match status" value="1"/>
</dbReference>
<dbReference type="Gene3D" id="3.20.20.70">
    <property type="entry name" value="Aldolase class I"/>
    <property type="match status" value="1"/>
</dbReference>
<dbReference type="InterPro" id="IPR017665">
    <property type="entry name" value="Guanylate_kinase"/>
</dbReference>
<dbReference type="CDD" id="cd04725">
    <property type="entry name" value="OMP_decarboxylase_like"/>
    <property type="match status" value="1"/>
</dbReference>
<evidence type="ECO:0000256" key="2">
    <source>
        <dbReference type="ARBA" id="ARBA00004861"/>
    </source>
</evidence>
<evidence type="ECO:0000256" key="12">
    <source>
        <dbReference type="ARBA" id="ARBA00030128"/>
    </source>
</evidence>
<keyword evidence="5 15" id="KW-0808">Transferase</keyword>
<dbReference type="GO" id="GO:0005829">
    <property type="term" value="C:cytosol"/>
    <property type="evidence" value="ECO:0007669"/>
    <property type="project" value="TreeGrafter"/>
</dbReference>
<dbReference type="GO" id="GO:0005524">
    <property type="term" value="F:ATP binding"/>
    <property type="evidence" value="ECO:0007669"/>
    <property type="project" value="UniProtKB-UniRule"/>
</dbReference>
<keyword evidence="7 15" id="KW-0418">Kinase</keyword>
<feature type="region of interest" description="Disordered" evidence="16">
    <location>
        <begin position="303"/>
        <end position="354"/>
    </location>
</feature>
<dbReference type="GO" id="GO:0044205">
    <property type="term" value="P:'de novo' UMP biosynthetic process"/>
    <property type="evidence" value="ECO:0007669"/>
    <property type="project" value="UniProtKB-UniPathway"/>
</dbReference>
<dbReference type="SMART" id="SM00072">
    <property type="entry name" value="GuKc"/>
    <property type="match status" value="1"/>
</dbReference>
<evidence type="ECO:0000256" key="15">
    <source>
        <dbReference type="HAMAP-Rule" id="MF_00328"/>
    </source>
</evidence>
<comment type="catalytic activity">
    <reaction evidence="14">
        <text>orotidine 5'-phosphate + H(+) = UMP + CO2</text>
        <dbReference type="Rhea" id="RHEA:11596"/>
        <dbReference type="ChEBI" id="CHEBI:15378"/>
        <dbReference type="ChEBI" id="CHEBI:16526"/>
        <dbReference type="ChEBI" id="CHEBI:57538"/>
        <dbReference type="ChEBI" id="CHEBI:57865"/>
        <dbReference type="EC" id="4.1.1.23"/>
    </reaction>
</comment>
<comment type="similarity">
    <text evidence="3 15">Belongs to the guanylate kinase family.</text>
</comment>
<evidence type="ECO:0000313" key="19">
    <source>
        <dbReference type="Proteomes" id="UP000441772"/>
    </source>
</evidence>
<keyword evidence="6 15" id="KW-0547">Nucleotide-binding</keyword>
<feature type="binding site" evidence="15">
    <location>
        <begin position="362"/>
        <end position="369"/>
    </location>
    <ligand>
        <name>ATP</name>
        <dbReference type="ChEBI" id="CHEBI:30616"/>
    </ligand>
</feature>
<dbReference type="PANTHER" id="PTHR23117">
    <property type="entry name" value="GUANYLATE KINASE-RELATED"/>
    <property type="match status" value="1"/>
</dbReference>
<dbReference type="Pfam" id="PF00215">
    <property type="entry name" value="OMPdecase"/>
    <property type="match status" value="1"/>
</dbReference>
<evidence type="ECO:0000256" key="1">
    <source>
        <dbReference type="ARBA" id="ARBA00003531"/>
    </source>
</evidence>
<comment type="function">
    <text evidence="1 15">Essential for recycling GMP and indirectly, cGMP.</text>
</comment>
<dbReference type="Pfam" id="PF00625">
    <property type="entry name" value="Guanylate_kin"/>
    <property type="match status" value="1"/>
</dbReference>
<evidence type="ECO:0000256" key="7">
    <source>
        <dbReference type="ARBA" id="ARBA00022777"/>
    </source>
</evidence>
<dbReference type="AlphaFoldDB" id="A0A6I1GK90"/>
<evidence type="ECO:0000256" key="6">
    <source>
        <dbReference type="ARBA" id="ARBA00022741"/>
    </source>
</evidence>
<dbReference type="NCBIfam" id="TIGR02127">
    <property type="entry name" value="pyrF_sub2"/>
    <property type="match status" value="1"/>
</dbReference>
<dbReference type="PROSITE" id="PS50052">
    <property type="entry name" value="GUANYLATE_KINASE_2"/>
    <property type="match status" value="1"/>
</dbReference>
<keyword evidence="8" id="KW-0210">Decarboxylase</keyword>
<evidence type="ECO:0000313" key="18">
    <source>
        <dbReference type="EMBL" id="KAB7791172.1"/>
    </source>
</evidence>
<dbReference type="InterPro" id="IPR011060">
    <property type="entry name" value="RibuloseP-bd_barrel"/>
</dbReference>
<evidence type="ECO:0000256" key="14">
    <source>
        <dbReference type="ARBA" id="ARBA00049157"/>
    </source>
</evidence>
<evidence type="ECO:0000256" key="5">
    <source>
        <dbReference type="ARBA" id="ARBA00022679"/>
    </source>
</evidence>
<dbReference type="NCBIfam" id="TIGR03263">
    <property type="entry name" value="guanyl_kin"/>
    <property type="match status" value="1"/>
</dbReference>
<evidence type="ECO:0000259" key="17">
    <source>
        <dbReference type="PROSITE" id="PS50052"/>
    </source>
</evidence>
<dbReference type="FunFam" id="3.30.63.10:FF:000002">
    <property type="entry name" value="Guanylate kinase 1"/>
    <property type="match status" value="1"/>
</dbReference>
<dbReference type="GO" id="GO:0004590">
    <property type="term" value="F:orotidine-5'-phosphate decarboxylase activity"/>
    <property type="evidence" value="ECO:0007669"/>
    <property type="project" value="UniProtKB-UniRule"/>
</dbReference>
<comment type="pathway">
    <text evidence="2">Pyrimidine metabolism; UMP biosynthesis via de novo pathway; UMP from orotate: step 2/2.</text>
</comment>
<dbReference type="InterPro" id="IPR013785">
    <property type="entry name" value="Aldolase_TIM"/>
</dbReference>
<accession>A0A6I1GK90</accession>
<dbReference type="Gene3D" id="3.40.50.300">
    <property type="entry name" value="P-loop containing nucleotide triphosphate hydrolases"/>
    <property type="match status" value="1"/>
</dbReference>
<keyword evidence="9 15" id="KW-0067">ATP-binding</keyword>
<dbReference type="SUPFAM" id="SSF51366">
    <property type="entry name" value="Ribulose-phoshate binding barrel"/>
    <property type="match status" value="1"/>
</dbReference>
<dbReference type="HAMAP" id="MF_00328">
    <property type="entry name" value="Guanylate_kinase"/>
    <property type="match status" value="1"/>
</dbReference>